<dbReference type="Proteomes" id="UP001597079">
    <property type="component" value="Unassembled WGS sequence"/>
</dbReference>
<evidence type="ECO:0000313" key="2">
    <source>
        <dbReference type="Proteomes" id="UP001597079"/>
    </source>
</evidence>
<protein>
    <submittedName>
        <fullName evidence="1">Uncharacterized protein</fullName>
    </submittedName>
</protein>
<comment type="caution">
    <text evidence="1">The sequence shown here is derived from an EMBL/GenBank/DDBJ whole genome shotgun (WGS) entry which is preliminary data.</text>
</comment>
<accession>A0ABW4JL35</accession>
<evidence type="ECO:0000313" key="1">
    <source>
        <dbReference type="EMBL" id="MFD1676678.1"/>
    </source>
</evidence>
<keyword evidence="2" id="KW-1185">Reference proteome</keyword>
<proteinExistence type="predicted"/>
<dbReference type="EMBL" id="JBHUCX010000074">
    <property type="protein sequence ID" value="MFD1676678.1"/>
    <property type="molecule type" value="Genomic_DNA"/>
</dbReference>
<name>A0ABW4JL35_9BACL</name>
<organism evidence="1 2">
    <name type="scientific">Alicyclobacillus fodiniaquatilis</name>
    <dbReference type="NCBI Taxonomy" id="1661150"/>
    <lineage>
        <taxon>Bacteria</taxon>
        <taxon>Bacillati</taxon>
        <taxon>Bacillota</taxon>
        <taxon>Bacilli</taxon>
        <taxon>Bacillales</taxon>
        <taxon>Alicyclobacillaceae</taxon>
        <taxon>Alicyclobacillus</taxon>
    </lineage>
</organism>
<gene>
    <name evidence="1" type="ORF">ACFSB2_18555</name>
</gene>
<dbReference type="RefSeq" id="WP_377944585.1">
    <property type="nucleotide sequence ID" value="NZ_JBHUCX010000074.1"/>
</dbReference>
<sequence>MKKNVVIDRMMPNLDGKMVKRYTGCVYPEEQDAAFAAFRTWGSSTCIHLFLRRGMD</sequence>
<reference evidence="2" key="1">
    <citation type="journal article" date="2019" name="Int. J. Syst. Evol. Microbiol.">
        <title>The Global Catalogue of Microorganisms (GCM) 10K type strain sequencing project: providing services to taxonomists for standard genome sequencing and annotation.</title>
        <authorList>
            <consortium name="The Broad Institute Genomics Platform"/>
            <consortium name="The Broad Institute Genome Sequencing Center for Infectious Disease"/>
            <person name="Wu L."/>
            <person name="Ma J."/>
        </authorList>
    </citation>
    <scope>NUCLEOTIDE SEQUENCE [LARGE SCALE GENOMIC DNA]</scope>
    <source>
        <strain evidence="2">CGMCC 1.12286</strain>
    </source>
</reference>